<comment type="subcellular location">
    <subcellularLocation>
        <location evidence="1">Cell membrane</location>
        <topology evidence="1">Multi-pass membrane protein</topology>
    </subcellularLocation>
</comment>
<evidence type="ECO:0000256" key="3">
    <source>
        <dbReference type="ARBA" id="ARBA00022692"/>
    </source>
</evidence>
<evidence type="ECO:0000256" key="2">
    <source>
        <dbReference type="ARBA" id="ARBA00022475"/>
    </source>
</evidence>
<organism evidence="9">
    <name type="scientific">Caldilineaceae bacterium SB0664_bin_27</name>
    <dbReference type="NCBI Taxonomy" id="2605260"/>
    <lineage>
        <taxon>Bacteria</taxon>
        <taxon>Bacillati</taxon>
        <taxon>Chloroflexota</taxon>
        <taxon>Caldilineae</taxon>
        <taxon>Caldilineales</taxon>
        <taxon>Caldilineaceae</taxon>
    </lineage>
</organism>
<feature type="transmembrane region" description="Helical" evidence="6">
    <location>
        <begin position="834"/>
        <end position="853"/>
    </location>
</feature>
<evidence type="ECO:0000259" key="8">
    <source>
        <dbReference type="Pfam" id="PF12704"/>
    </source>
</evidence>
<dbReference type="Pfam" id="PF12704">
    <property type="entry name" value="MacB_PCD"/>
    <property type="match status" value="2"/>
</dbReference>
<comment type="caution">
    <text evidence="9">The sequence shown here is derived from an EMBL/GenBank/DDBJ whole genome shotgun (WGS) entry which is preliminary data.</text>
</comment>
<evidence type="ECO:0000256" key="5">
    <source>
        <dbReference type="ARBA" id="ARBA00023136"/>
    </source>
</evidence>
<feature type="domain" description="ABC3 transporter permease C-terminal" evidence="7">
    <location>
        <begin position="277"/>
        <end position="401"/>
    </location>
</feature>
<keyword evidence="2" id="KW-1003">Cell membrane</keyword>
<sequence length="867" mass="93327">MRVALPRRALLRLAWRHCRRRPLQSIFLVIGVAIGVAVIVAIDLANGSANRAFALGTEQITGRATHQVVGGPAGVDVSFYARLRRELGFRLSAPVVESYVSVPQLDAQPMRLLGIDAFAEPPFRSYLGGNDQSVRTASVDGFDSYLTPFLIEPNTVLIGRSVADRYNLKPGQSLPIRIGSRLEELTIVGLLVPSNELSRRALDGLLIVDISTAQELLGKVGRLDRIDLILPSGAGGEAKLEEIRELLPAGARIVRPAARSDTVEEMTAAFRLNLTALSLLALVVGMFLIYNTVSFSVVQRRPVLGILRALGMTRRELFTMILIEAATLSLIGTVLGLGLGVLLGRGAVQAVTQTINDLFFVVAVRNADIPVWTLAKGALSGIGAALLAALLPAVEATSVPPAGAVQRSSIEDKARRSLPRLTAAGLLLGLLGAALLIPEWNLIVAFVGLFAVILGAALVTPLLTLLLMEGVRRILSRRLGILTRMAPRNIVRSLSRTSAAIAALMVAVSVIIGVGVMIVSFRLTVEQWLDEILQADIFVSAPALGPNRNSVTLEPALLEELSGFQGIAGFSTSREVEAAATLPDGKQVNVQLAALLRDLAGEDRRYRDSVGDTAATWRAVEAGGVVINETMANRFKLRVSQELQLLSDAGEKSFPVVGITYDFDVSPTLLMSDSVYRSYWNDDALSTVALFVEPGADVDETVNALRRDFAGRAELLISSNRGVRRNALDVFDRTFAITFALRLLATFVAFVGILSTLMSLQLERAREIGVLRANGMTRRQLWALTLLETGLLGTSAGLVAMPTGFILALILIYIINLRSFGWTLSMRLQAGEFGQAFLVALAAALLAGLYPAWRMSRTDPAEALRME</sequence>
<dbReference type="EMBL" id="VXRG01000152">
    <property type="protein sequence ID" value="MXY95448.1"/>
    <property type="molecule type" value="Genomic_DNA"/>
</dbReference>
<protein>
    <submittedName>
        <fullName evidence="9">ABC transporter permease</fullName>
    </submittedName>
</protein>
<keyword evidence="5 6" id="KW-0472">Membrane</keyword>
<feature type="transmembrane region" description="Helical" evidence="6">
    <location>
        <begin position="781"/>
        <end position="814"/>
    </location>
</feature>
<feature type="transmembrane region" description="Helical" evidence="6">
    <location>
        <begin position="498"/>
        <end position="521"/>
    </location>
</feature>
<evidence type="ECO:0000256" key="1">
    <source>
        <dbReference type="ARBA" id="ARBA00004651"/>
    </source>
</evidence>
<evidence type="ECO:0000259" key="7">
    <source>
        <dbReference type="Pfam" id="PF02687"/>
    </source>
</evidence>
<gene>
    <name evidence="9" type="ORF">F4Y42_18555</name>
</gene>
<feature type="transmembrane region" description="Helical" evidence="6">
    <location>
        <begin position="739"/>
        <end position="760"/>
    </location>
</feature>
<dbReference type="PANTHER" id="PTHR30287">
    <property type="entry name" value="MEMBRANE COMPONENT OF PREDICTED ABC SUPERFAMILY METABOLITE UPTAKE TRANSPORTER"/>
    <property type="match status" value="1"/>
</dbReference>
<accession>A0A6B0Z1E2</accession>
<feature type="transmembrane region" description="Helical" evidence="6">
    <location>
        <begin position="443"/>
        <end position="468"/>
    </location>
</feature>
<feature type="transmembrane region" description="Helical" evidence="6">
    <location>
        <begin position="318"/>
        <end position="343"/>
    </location>
</feature>
<dbReference type="InterPro" id="IPR003838">
    <property type="entry name" value="ABC3_permease_C"/>
</dbReference>
<evidence type="ECO:0000313" key="9">
    <source>
        <dbReference type="EMBL" id="MXY95448.1"/>
    </source>
</evidence>
<name>A0A6B0Z1E2_9CHLR</name>
<dbReference type="PANTHER" id="PTHR30287:SF2">
    <property type="entry name" value="BLL1001 PROTEIN"/>
    <property type="match status" value="1"/>
</dbReference>
<feature type="transmembrane region" description="Helical" evidence="6">
    <location>
        <begin position="378"/>
        <end position="397"/>
    </location>
</feature>
<evidence type="ECO:0000256" key="4">
    <source>
        <dbReference type="ARBA" id="ARBA00022989"/>
    </source>
</evidence>
<dbReference type="GO" id="GO:0005886">
    <property type="term" value="C:plasma membrane"/>
    <property type="evidence" value="ECO:0007669"/>
    <property type="project" value="UniProtKB-SubCell"/>
</dbReference>
<dbReference type="AlphaFoldDB" id="A0A6B0Z1E2"/>
<dbReference type="Pfam" id="PF02687">
    <property type="entry name" value="FtsX"/>
    <property type="match status" value="2"/>
</dbReference>
<feature type="domain" description="MacB-like periplasmic core" evidence="8">
    <location>
        <begin position="26"/>
        <end position="245"/>
    </location>
</feature>
<feature type="transmembrane region" description="Helical" evidence="6">
    <location>
        <begin position="21"/>
        <end position="42"/>
    </location>
</feature>
<evidence type="ECO:0000256" key="6">
    <source>
        <dbReference type="SAM" id="Phobius"/>
    </source>
</evidence>
<keyword evidence="3 6" id="KW-0812">Transmembrane</keyword>
<proteinExistence type="predicted"/>
<feature type="transmembrane region" description="Helical" evidence="6">
    <location>
        <begin position="276"/>
        <end position="298"/>
    </location>
</feature>
<feature type="domain" description="MacB-like periplasmic core" evidence="8">
    <location>
        <begin position="499"/>
        <end position="707"/>
    </location>
</feature>
<feature type="domain" description="ABC3 transporter permease C-terminal" evidence="7">
    <location>
        <begin position="743"/>
        <end position="860"/>
    </location>
</feature>
<reference evidence="9" key="1">
    <citation type="submission" date="2019-09" db="EMBL/GenBank/DDBJ databases">
        <title>Characterisation of the sponge microbiome using genome-centric metagenomics.</title>
        <authorList>
            <person name="Engelberts J.P."/>
            <person name="Robbins S.J."/>
            <person name="De Goeij J.M."/>
            <person name="Aranda M."/>
            <person name="Bell S.C."/>
            <person name="Webster N.S."/>
        </authorList>
    </citation>
    <scope>NUCLEOTIDE SEQUENCE</scope>
    <source>
        <strain evidence="9">SB0664_bin_27</strain>
    </source>
</reference>
<feature type="transmembrane region" description="Helical" evidence="6">
    <location>
        <begin position="418"/>
        <end position="437"/>
    </location>
</feature>
<keyword evidence="4 6" id="KW-1133">Transmembrane helix</keyword>
<dbReference type="InterPro" id="IPR038766">
    <property type="entry name" value="Membrane_comp_ABC_pdt"/>
</dbReference>
<dbReference type="InterPro" id="IPR025857">
    <property type="entry name" value="MacB_PCD"/>
</dbReference>